<dbReference type="GO" id="GO:0003735">
    <property type="term" value="F:structural constituent of ribosome"/>
    <property type="evidence" value="ECO:0007669"/>
    <property type="project" value="InterPro"/>
</dbReference>
<evidence type="ECO:0000256" key="5">
    <source>
        <dbReference type="ARBA" id="ARBA00022833"/>
    </source>
</evidence>
<gene>
    <name evidence="9" type="ORF">KHLLAP_LOCUS8264</name>
</gene>
<dbReference type="Gene3D" id="4.10.830.10">
    <property type="entry name" value="30s Ribosomal Protein S14, Chain N"/>
    <property type="match status" value="1"/>
</dbReference>
<evidence type="ECO:0000256" key="8">
    <source>
        <dbReference type="ARBA" id="ARBA00023274"/>
    </source>
</evidence>
<dbReference type="NCBIfam" id="NF004424">
    <property type="entry name" value="PRK05766.1"/>
    <property type="match status" value="1"/>
</dbReference>
<evidence type="ECO:0000256" key="4">
    <source>
        <dbReference type="ARBA" id="ARBA00022730"/>
    </source>
</evidence>
<dbReference type="InterPro" id="IPR043140">
    <property type="entry name" value="Ribosomal_uS14_sf"/>
</dbReference>
<dbReference type="EMBL" id="CAUWAG010000010">
    <property type="protein sequence ID" value="CAJ2507796.1"/>
    <property type="molecule type" value="Genomic_DNA"/>
</dbReference>
<dbReference type="FunFam" id="4.10.830.10:FF:000002">
    <property type="entry name" value="40S ribosomal protein S29"/>
    <property type="match status" value="1"/>
</dbReference>
<evidence type="ECO:0000256" key="2">
    <source>
        <dbReference type="ARBA" id="ARBA00009083"/>
    </source>
</evidence>
<dbReference type="GO" id="GO:0022627">
    <property type="term" value="C:cytosolic small ribosomal subunit"/>
    <property type="evidence" value="ECO:0007669"/>
    <property type="project" value="TreeGrafter"/>
</dbReference>
<keyword evidence="6" id="KW-0694">RNA-binding</keyword>
<evidence type="ECO:0000313" key="9">
    <source>
        <dbReference type="EMBL" id="CAJ2507796.1"/>
    </source>
</evidence>
<dbReference type="InterPro" id="IPR018271">
    <property type="entry name" value="Ribosomal_uS14_CS"/>
</dbReference>
<dbReference type="Pfam" id="PF00253">
    <property type="entry name" value="Ribosomal_S14"/>
    <property type="match status" value="1"/>
</dbReference>
<evidence type="ECO:0000256" key="1">
    <source>
        <dbReference type="ARBA" id="ARBA00001947"/>
    </source>
</evidence>
<keyword evidence="3" id="KW-0479">Metal-binding</keyword>
<comment type="similarity">
    <text evidence="2">Belongs to the universal ribosomal protein uS14 family.</text>
</comment>
<dbReference type="AlphaFoldDB" id="A0AAI8VNQ1"/>
<reference evidence="9" key="1">
    <citation type="submission" date="2023-10" db="EMBL/GenBank/DDBJ databases">
        <authorList>
            <person name="Hackl T."/>
        </authorList>
    </citation>
    <scope>NUCLEOTIDE SEQUENCE</scope>
</reference>
<evidence type="ECO:0000256" key="3">
    <source>
        <dbReference type="ARBA" id="ARBA00022723"/>
    </source>
</evidence>
<dbReference type="HAMAP" id="MF_01364_A">
    <property type="entry name" value="Ribosomal_uS14_2_A"/>
    <property type="match status" value="1"/>
</dbReference>
<name>A0AAI8VNQ1_9PEZI</name>
<evidence type="ECO:0000313" key="10">
    <source>
        <dbReference type="Proteomes" id="UP001295740"/>
    </source>
</evidence>
<proteinExistence type="inferred from homology"/>
<keyword evidence="8" id="KW-0687">Ribonucleoprotein</keyword>
<dbReference type="PANTHER" id="PTHR12010:SF2">
    <property type="entry name" value="40S RIBOSOMAL PROTEIN S29"/>
    <property type="match status" value="1"/>
</dbReference>
<keyword evidence="7" id="KW-0689">Ribosomal protein</keyword>
<comment type="cofactor">
    <cofactor evidence="1">
        <name>Zn(2+)</name>
        <dbReference type="ChEBI" id="CHEBI:29105"/>
    </cofactor>
</comment>
<evidence type="ECO:0000256" key="6">
    <source>
        <dbReference type="ARBA" id="ARBA00022884"/>
    </source>
</evidence>
<dbReference type="InterPro" id="IPR001209">
    <property type="entry name" value="Ribosomal_uS14"/>
</dbReference>
<keyword evidence="5" id="KW-0862">Zinc</keyword>
<keyword evidence="10" id="KW-1185">Reference proteome</keyword>
<protein>
    <submittedName>
        <fullName evidence="9">Uu.00g089820.m01.CDS01</fullName>
    </submittedName>
</protein>
<accession>A0AAI8VNQ1</accession>
<dbReference type="InterPro" id="IPR023676">
    <property type="entry name" value="Ribosomal_uS14_arc"/>
</dbReference>
<dbReference type="Proteomes" id="UP001295740">
    <property type="component" value="Unassembled WGS sequence"/>
</dbReference>
<comment type="caution">
    <text evidence="9">The sequence shown here is derived from an EMBL/GenBank/DDBJ whole genome shotgun (WGS) entry which is preliminary data.</text>
</comment>
<dbReference type="GO" id="GO:0008270">
    <property type="term" value="F:zinc ion binding"/>
    <property type="evidence" value="ECO:0007669"/>
    <property type="project" value="InterPro"/>
</dbReference>
<keyword evidence="4" id="KW-0699">rRNA-binding</keyword>
<organism evidence="9 10">
    <name type="scientific">Anthostomella pinea</name>
    <dbReference type="NCBI Taxonomy" id="933095"/>
    <lineage>
        <taxon>Eukaryota</taxon>
        <taxon>Fungi</taxon>
        <taxon>Dikarya</taxon>
        <taxon>Ascomycota</taxon>
        <taxon>Pezizomycotina</taxon>
        <taxon>Sordariomycetes</taxon>
        <taxon>Xylariomycetidae</taxon>
        <taxon>Xylariales</taxon>
        <taxon>Xylariaceae</taxon>
        <taxon>Anthostomella</taxon>
    </lineage>
</organism>
<sequence length="88" mass="10054">MSHESVWNSRPRGYGKGARGCRVCTHKAGLIRKYGLDICRQCFREKSHQIGFVKFPTPHHEFFSTGIYDAIAEMELSDFDQEHGSAHV</sequence>
<dbReference type="PROSITE" id="PS00527">
    <property type="entry name" value="RIBOSOMAL_S14"/>
    <property type="match status" value="1"/>
</dbReference>
<dbReference type="GO" id="GO:0002181">
    <property type="term" value="P:cytoplasmic translation"/>
    <property type="evidence" value="ECO:0007669"/>
    <property type="project" value="TreeGrafter"/>
</dbReference>
<evidence type="ECO:0000256" key="7">
    <source>
        <dbReference type="ARBA" id="ARBA00022980"/>
    </source>
</evidence>
<dbReference type="GO" id="GO:0019843">
    <property type="term" value="F:rRNA binding"/>
    <property type="evidence" value="ECO:0007669"/>
    <property type="project" value="UniProtKB-KW"/>
</dbReference>
<dbReference type="InterPro" id="IPR039744">
    <property type="entry name" value="RIbosomal_uS14_euk_arc"/>
</dbReference>
<dbReference type="PANTHER" id="PTHR12010">
    <property type="entry name" value="40S RIBOSOMAL PROTEIN S29"/>
    <property type="match status" value="1"/>
</dbReference>